<dbReference type="PROSITE" id="PS51257">
    <property type="entry name" value="PROKAR_LIPOPROTEIN"/>
    <property type="match status" value="1"/>
</dbReference>
<protein>
    <recommendedName>
        <fullName evidence="2">DUF306 domain-containing protein</fullName>
    </recommendedName>
</protein>
<proteinExistence type="predicted"/>
<evidence type="ECO:0000313" key="3">
    <source>
        <dbReference type="EMBL" id="GAA4410270.1"/>
    </source>
</evidence>
<dbReference type="Proteomes" id="UP001500945">
    <property type="component" value="Unassembled WGS sequence"/>
</dbReference>
<keyword evidence="1" id="KW-0732">Signal</keyword>
<feature type="domain" description="DUF306" evidence="2">
    <location>
        <begin position="30"/>
        <end position="130"/>
    </location>
</feature>
<feature type="signal peptide" evidence="1">
    <location>
        <begin position="1"/>
        <end position="30"/>
    </location>
</feature>
<accession>A0ABP8KLP2</accession>
<dbReference type="Pfam" id="PF03724">
    <property type="entry name" value="META"/>
    <property type="match status" value="1"/>
</dbReference>
<evidence type="ECO:0000313" key="4">
    <source>
        <dbReference type="Proteomes" id="UP001500945"/>
    </source>
</evidence>
<dbReference type="PANTHER" id="PTHR35535">
    <property type="entry name" value="HEAT SHOCK PROTEIN HSLJ"/>
    <property type="match status" value="1"/>
</dbReference>
<dbReference type="EMBL" id="BAABGM010000020">
    <property type="protein sequence ID" value="GAA4410270.1"/>
    <property type="molecule type" value="Genomic_DNA"/>
</dbReference>
<sequence>MTQRPTTRTIALLAVLGAGLALGACSSATADLAGKTYASTEARGHDIVEGSTITLQFEEGRISAQGGCNTLNGAATWDGDTLEVEGPMASTLMACDEALMAQDEWLSTFLTSSPALDVDGDTLTLGDDTTGLTLTEQ</sequence>
<dbReference type="Gene3D" id="2.40.128.270">
    <property type="match status" value="1"/>
</dbReference>
<name>A0ABP8KLP2_9MICO</name>
<reference evidence="4" key="1">
    <citation type="journal article" date="2019" name="Int. J. Syst. Evol. Microbiol.">
        <title>The Global Catalogue of Microorganisms (GCM) 10K type strain sequencing project: providing services to taxonomists for standard genome sequencing and annotation.</title>
        <authorList>
            <consortium name="The Broad Institute Genomics Platform"/>
            <consortium name="The Broad Institute Genome Sequencing Center for Infectious Disease"/>
            <person name="Wu L."/>
            <person name="Ma J."/>
        </authorList>
    </citation>
    <scope>NUCLEOTIDE SEQUENCE [LARGE SCALE GENOMIC DNA]</scope>
    <source>
        <strain evidence="4">JCM 17809</strain>
    </source>
</reference>
<comment type="caution">
    <text evidence="3">The sequence shown here is derived from an EMBL/GenBank/DDBJ whole genome shotgun (WGS) entry which is preliminary data.</text>
</comment>
<evidence type="ECO:0000256" key="1">
    <source>
        <dbReference type="SAM" id="SignalP"/>
    </source>
</evidence>
<dbReference type="InterPro" id="IPR053147">
    <property type="entry name" value="Hsp_HslJ-like"/>
</dbReference>
<keyword evidence="4" id="KW-1185">Reference proteome</keyword>
<evidence type="ECO:0000259" key="2">
    <source>
        <dbReference type="Pfam" id="PF03724"/>
    </source>
</evidence>
<dbReference type="PANTHER" id="PTHR35535:SF1">
    <property type="entry name" value="HEAT SHOCK PROTEIN HSLJ"/>
    <property type="match status" value="1"/>
</dbReference>
<dbReference type="InterPro" id="IPR005184">
    <property type="entry name" value="DUF306_Meta_HslJ"/>
</dbReference>
<feature type="chain" id="PRO_5046615412" description="DUF306 domain-containing protein" evidence="1">
    <location>
        <begin position="31"/>
        <end position="137"/>
    </location>
</feature>
<organism evidence="3 4">
    <name type="scientific">Fodinibacter luteus</name>
    <dbReference type="NCBI Taxonomy" id="552064"/>
    <lineage>
        <taxon>Bacteria</taxon>
        <taxon>Bacillati</taxon>
        <taxon>Actinomycetota</taxon>
        <taxon>Actinomycetes</taxon>
        <taxon>Micrococcales</taxon>
        <taxon>Intrasporangiaceae</taxon>
        <taxon>Fodinibacter (ex Wang et al. 2009)</taxon>
    </lineage>
</organism>
<dbReference type="RefSeq" id="WP_345207392.1">
    <property type="nucleotide sequence ID" value="NZ_BAABGM010000020.1"/>
</dbReference>
<gene>
    <name evidence="3" type="ORF">GCM10023168_29770</name>
</gene>
<dbReference type="InterPro" id="IPR038670">
    <property type="entry name" value="HslJ-like_sf"/>
</dbReference>